<evidence type="ECO:0000313" key="1">
    <source>
        <dbReference type="EMBL" id="BCS82587.1"/>
    </source>
</evidence>
<reference evidence="1 2" key="1">
    <citation type="submission" date="2021-02" db="EMBL/GenBank/DDBJ databases">
        <title>Cotonvirus japonicus, which uses Golgi apparatus of host cells for its virion factory, phylogenetically links tailed tupanvirus and icosahedral mimivirus.</title>
        <authorList>
            <person name="Takahashi H."/>
            <person name="Fukaya S."/>
            <person name="Song C."/>
            <person name="Murata K."/>
            <person name="Takemura M."/>
        </authorList>
    </citation>
    <scope>NUCLEOTIDE SEQUENCE [LARGE SCALE GENOMIC DNA]</scope>
</reference>
<dbReference type="GeneID" id="80557792"/>
<sequence length="135" mass="16003">MTTTRSINRPLISLPEEINTLPVNDILDIYLGNVRIGCVEKNIIVDNYQHDTPNYHWICKCVIPVYWIKIINVWYQCRNKNKCKHNHKTVPNNIPVLDNVWLKTCTISWTINENNLQCAIEELWKIYHIFNTLKP</sequence>
<keyword evidence="2" id="KW-1185">Reference proteome</keyword>
<dbReference type="Proteomes" id="UP001321479">
    <property type="component" value="Segment"/>
</dbReference>
<evidence type="ECO:0000313" key="2">
    <source>
        <dbReference type="Proteomes" id="UP001321479"/>
    </source>
</evidence>
<organism evidence="1 2">
    <name type="scientific">Cotonvirus japonicus</name>
    <dbReference type="NCBI Taxonomy" id="2811091"/>
    <lineage>
        <taxon>Viruses</taxon>
        <taxon>Varidnaviria</taxon>
        <taxon>Bamfordvirae</taxon>
        <taxon>Nucleocytoviricota</taxon>
        <taxon>Megaviricetes</taxon>
        <taxon>Imitervirales</taxon>
        <taxon>Mimiviridae</taxon>
        <taxon>Megamimivirinae</taxon>
        <taxon>Cotonvirus</taxon>
        <taxon>Cotonvirus japonicum</taxon>
    </lineage>
</organism>
<dbReference type="EMBL" id="AP024483">
    <property type="protein sequence ID" value="BCS82587.1"/>
    <property type="molecule type" value="Genomic_DNA"/>
</dbReference>
<protein>
    <submittedName>
        <fullName evidence="1">Uncharacterized protein</fullName>
    </submittedName>
</protein>
<proteinExistence type="predicted"/>
<dbReference type="RefSeq" id="YP_010841195.1">
    <property type="nucleotide sequence ID" value="NC_079139.1"/>
</dbReference>
<accession>A0ABM7NR71</accession>
<name>A0ABM7NR71_9VIRU</name>